<proteinExistence type="predicted"/>
<evidence type="ECO:0000313" key="3">
    <source>
        <dbReference type="Proteomes" id="UP000299102"/>
    </source>
</evidence>
<organism evidence="2 3">
    <name type="scientific">Eumeta variegata</name>
    <name type="common">Bagworm moth</name>
    <name type="synonym">Eumeta japonica</name>
    <dbReference type="NCBI Taxonomy" id="151549"/>
    <lineage>
        <taxon>Eukaryota</taxon>
        <taxon>Metazoa</taxon>
        <taxon>Ecdysozoa</taxon>
        <taxon>Arthropoda</taxon>
        <taxon>Hexapoda</taxon>
        <taxon>Insecta</taxon>
        <taxon>Pterygota</taxon>
        <taxon>Neoptera</taxon>
        <taxon>Endopterygota</taxon>
        <taxon>Lepidoptera</taxon>
        <taxon>Glossata</taxon>
        <taxon>Ditrysia</taxon>
        <taxon>Tineoidea</taxon>
        <taxon>Psychidae</taxon>
        <taxon>Oiketicinae</taxon>
        <taxon>Eumeta</taxon>
    </lineage>
</organism>
<dbReference type="EMBL" id="BGZK01000688">
    <property type="protein sequence ID" value="GBP56267.1"/>
    <property type="molecule type" value="Genomic_DNA"/>
</dbReference>
<gene>
    <name evidence="2" type="ORF">EVAR_37342_1</name>
</gene>
<feature type="region of interest" description="Disordered" evidence="1">
    <location>
        <begin position="26"/>
        <end position="55"/>
    </location>
</feature>
<keyword evidence="3" id="KW-1185">Reference proteome</keyword>
<feature type="compositionally biased region" description="Polar residues" evidence="1">
    <location>
        <begin position="26"/>
        <end position="36"/>
    </location>
</feature>
<accession>A0A4C1X1S0</accession>
<sequence length="97" mass="11086">MSAPTTIFAWRTQIYSLRVRRVHTPQTRVAPASQTVAPHEARRRRRRRRPQGIRRNLSVRTHGVRACLATLLSRAGTNASTVIDSPRTMRRSSDDLL</sequence>
<comment type="caution">
    <text evidence="2">The sequence shown here is derived from an EMBL/GenBank/DDBJ whole genome shotgun (WGS) entry which is preliminary data.</text>
</comment>
<protein>
    <submittedName>
        <fullName evidence="2">Uncharacterized protein</fullName>
    </submittedName>
</protein>
<name>A0A4C1X1S0_EUMVA</name>
<dbReference type="Proteomes" id="UP000299102">
    <property type="component" value="Unassembled WGS sequence"/>
</dbReference>
<reference evidence="2 3" key="1">
    <citation type="journal article" date="2019" name="Commun. Biol.">
        <title>The bagworm genome reveals a unique fibroin gene that provides high tensile strength.</title>
        <authorList>
            <person name="Kono N."/>
            <person name="Nakamura H."/>
            <person name="Ohtoshi R."/>
            <person name="Tomita M."/>
            <person name="Numata K."/>
            <person name="Arakawa K."/>
        </authorList>
    </citation>
    <scope>NUCLEOTIDE SEQUENCE [LARGE SCALE GENOMIC DNA]</scope>
</reference>
<evidence type="ECO:0000256" key="1">
    <source>
        <dbReference type="SAM" id="MobiDB-lite"/>
    </source>
</evidence>
<evidence type="ECO:0000313" key="2">
    <source>
        <dbReference type="EMBL" id="GBP56267.1"/>
    </source>
</evidence>
<feature type="compositionally biased region" description="Basic residues" evidence="1">
    <location>
        <begin position="41"/>
        <end position="52"/>
    </location>
</feature>
<dbReference type="AlphaFoldDB" id="A0A4C1X1S0"/>